<evidence type="ECO:0000313" key="3">
    <source>
        <dbReference type="Proteomes" id="UP000799441"/>
    </source>
</evidence>
<organism evidence="2 3">
    <name type="scientific">Polychaeton citri CBS 116435</name>
    <dbReference type="NCBI Taxonomy" id="1314669"/>
    <lineage>
        <taxon>Eukaryota</taxon>
        <taxon>Fungi</taxon>
        <taxon>Dikarya</taxon>
        <taxon>Ascomycota</taxon>
        <taxon>Pezizomycotina</taxon>
        <taxon>Dothideomycetes</taxon>
        <taxon>Dothideomycetidae</taxon>
        <taxon>Capnodiales</taxon>
        <taxon>Capnodiaceae</taxon>
        <taxon>Polychaeton</taxon>
    </lineage>
</organism>
<gene>
    <name evidence="2" type="ORF">K431DRAFT_59557</name>
</gene>
<comment type="caution">
    <text evidence="2">The sequence shown here is derived from an EMBL/GenBank/DDBJ whole genome shotgun (WGS) entry which is preliminary data.</text>
</comment>
<proteinExistence type="predicted"/>
<evidence type="ECO:0000256" key="1">
    <source>
        <dbReference type="SAM" id="MobiDB-lite"/>
    </source>
</evidence>
<keyword evidence="3" id="KW-1185">Reference proteome</keyword>
<sequence length="115" mass="12665">MHRRTLPTCHSTTRGSASSSPLNPTLPSRSTGSCRSEVGFMCQTLASCLSCTWTSCIAETRSLQQLLPMQCDVCDGLVVAAYVCHACERACMHVCVCVCVCVWTWENRPPGYDRR</sequence>
<evidence type="ECO:0000313" key="2">
    <source>
        <dbReference type="EMBL" id="KAF2722064.1"/>
    </source>
</evidence>
<dbReference type="Proteomes" id="UP000799441">
    <property type="component" value="Unassembled WGS sequence"/>
</dbReference>
<dbReference type="EMBL" id="MU003785">
    <property type="protein sequence ID" value="KAF2722064.1"/>
    <property type="molecule type" value="Genomic_DNA"/>
</dbReference>
<feature type="compositionally biased region" description="Polar residues" evidence="1">
    <location>
        <begin position="8"/>
        <end position="30"/>
    </location>
</feature>
<protein>
    <submittedName>
        <fullName evidence="2">Uncharacterized protein</fullName>
    </submittedName>
</protein>
<accession>A0A9P4Q937</accession>
<dbReference type="AlphaFoldDB" id="A0A9P4Q937"/>
<name>A0A9P4Q937_9PEZI</name>
<feature type="region of interest" description="Disordered" evidence="1">
    <location>
        <begin position="1"/>
        <end position="30"/>
    </location>
</feature>
<reference evidence="2" key="1">
    <citation type="journal article" date="2020" name="Stud. Mycol.">
        <title>101 Dothideomycetes genomes: a test case for predicting lifestyles and emergence of pathogens.</title>
        <authorList>
            <person name="Haridas S."/>
            <person name="Albert R."/>
            <person name="Binder M."/>
            <person name="Bloem J."/>
            <person name="Labutti K."/>
            <person name="Salamov A."/>
            <person name="Andreopoulos B."/>
            <person name="Baker S."/>
            <person name="Barry K."/>
            <person name="Bills G."/>
            <person name="Bluhm B."/>
            <person name="Cannon C."/>
            <person name="Castanera R."/>
            <person name="Culley D."/>
            <person name="Daum C."/>
            <person name="Ezra D."/>
            <person name="Gonzalez J."/>
            <person name="Henrissat B."/>
            <person name="Kuo A."/>
            <person name="Liang C."/>
            <person name="Lipzen A."/>
            <person name="Lutzoni F."/>
            <person name="Magnuson J."/>
            <person name="Mondo S."/>
            <person name="Nolan M."/>
            <person name="Ohm R."/>
            <person name="Pangilinan J."/>
            <person name="Park H.-J."/>
            <person name="Ramirez L."/>
            <person name="Alfaro M."/>
            <person name="Sun H."/>
            <person name="Tritt A."/>
            <person name="Yoshinaga Y."/>
            <person name="Zwiers L.-H."/>
            <person name="Turgeon B."/>
            <person name="Goodwin S."/>
            <person name="Spatafora J."/>
            <person name="Crous P."/>
            <person name="Grigoriev I."/>
        </authorList>
    </citation>
    <scope>NUCLEOTIDE SEQUENCE</scope>
    <source>
        <strain evidence="2">CBS 116435</strain>
    </source>
</reference>